<evidence type="ECO:0000256" key="2">
    <source>
        <dbReference type="SAM" id="Coils"/>
    </source>
</evidence>
<dbReference type="STRING" id="212602.A0A420HTJ8"/>
<dbReference type="SUPFAM" id="SSF52833">
    <property type="entry name" value="Thioredoxin-like"/>
    <property type="match status" value="1"/>
</dbReference>
<evidence type="ECO:0000313" key="5">
    <source>
        <dbReference type="Proteomes" id="UP000286134"/>
    </source>
</evidence>
<evidence type="ECO:0000313" key="4">
    <source>
        <dbReference type="EMBL" id="RKF60753.1"/>
    </source>
</evidence>
<dbReference type="EMBL" id="MCFK01004803">
    <property type="protein sequence ID" value="RKF60753.1"/>
    <property type="molecule type" value="Genomic_DNA"/>
</dbReference>
<organism evidence="4 5">
    <name type="scientific">Erysiphe neolycopersici</name>
    <dbReference type="NCBI Taxonomy" id="212602"/>
    <lineage>
        <taxon>Eukaryota</taxon>
        <taxon>Fungi</taxon>
        <taxon>Dikarya</taxon>
        <taxon>Ascomycota</taxon>
        <taxon>Pezizomycotina</taxon>
        <taxon>Leotiomycetes</taxon>
        <taxon>Erysiphales</taxon>
        <taxon>Erysiphaceae</taxon>
        <taxon>Erysiphe</taxon>
    </lineage>
</organism>
<proteinExistence type="predicted"/>
<protein>
    <submittedName>
        <fullName evidence="4">UBX domain-containing protein 10</fullName>
    </submittedName>
</protein>
<dbReference type="Gene3D" id="3.10.20.90">
    <property type="entry name" value="Phosphatidylinositol 3-kinase Catalytic Subunit, Chain A, domain 1"/>
    <property type="match status" value="1"/>
</dbReference>
<dbReference type="GO" id="GO:0043130">
    <property type="term" value="F:ubiquitin binding"/>
    <property type="evidence" value="ECO:0007669"/>
    <property type="project" value="TreeGrafter"/>
</dbReference>
<dbReference type="CDD" id="cd01767">
    <property type="entry name" value="UBX"/>
    <property type="match status" value="1"/>
</dbReference>
<comment type="caution">
    <text evidence="4">The sequence shown here is derived from an EMBL/GenBank/DDBJ whole genome shotgun (WGS) entry which is preliminary data.</text>
</comment>
<dbReference type="InterPro" id="IPR050730">
    <property type="entry name" value="UBX_domain-protein"/>
</dbReference>
<dbReference type="SUPFAM" id="SSF46934">
    <property type="entry name" value="UBA-like"/>
    <property type="match status" value="1"/>
</dbReference>
<evidence type="ECO:0000259" key="3">
    <source>
        <dbReference type="PROSITE" id="PS50033"/>
    </source>
</evidence>
<dbReference type="InterPro" id="IPR006577">
    <property type="entry name" value="UAS"/>
</dbReference>
<dbReference type="OrthoDB" id="1026733at2759"/>
<feature type="coiled-coil region" evidence="2">
    <location>
        <begin position="319"/>
        <end position="371"/>
    </location>
</feature>
<dbReference type="SUPFAM" id="SSF54236">
    <property type="entry name" value="Ubiquitin-like"/>
    <property type="match status" value="1"/>
</dbReference>
<dbReference type="Gene3D" id="3.40.30.10">
    <property type="entry name" value="Glutaredoxin"/>
    <property type="match status" value="1"/>
</dbReference>
<keyword evidence="5" id="KW-1185">Reference proteome</keyword>
<dbReference type="SMART" id="SM00594">
    <property type="entry name" value="UAS"/>
    <property type="match status" value="1"/>
</dbReference>
<reference evidence="4 5" key="1">
    <citation type="journal article" date="2018" name="BMC Genomics">
        <title>Comparative genome analyses reveal sequence features reflecting distinct modes of host-adaptation between dicot and monocot powdery mildew.</title>
        <authorList>
            <person name="Wu Y."/>
            <person name="Ma X."/>
            <person name="Pan Z."/>
            <person name="Kale S.D."/>
            <person name="Song Y."/>
            <person name="King H."/>
            <person name="Zhang Q."/>
            <person name="Presley C."/>
            <person name="Deng X."/>
            <person name="Wei C.I."/>
            <person name="Xiao S."/>
        </authorList>
    </citation>
    <scope>NUCLEOTIDE SEQUENCE [LARGE SCALE GENOMIC DNA]</scope>
    <source>
        <strain evidence="4">UMSG2</strain>
    </source>
</reference>
<name>A0A420HTJ8_9PEZI</name>
<dbReference type="InterPro" id="IPR009060">
    <property type="entry name" value="UBA-like_sf"/>
</dbReference>
<dbReference type="PANTHER" id="PTHR23322">
    <property type="entry name" value="FAS-ASSOCIATED PROTEIN"/>
    <property type="match status" value="1"/>
</dbReference>
<keyword evidence="1 2" id="KW-0175">Coiled coil</keyword>
<dbReference type="InterPro" id="IPR001012">
    <property type="entry name" value="UBX_dom"/>
</dbReference>
<dbReference type="Pfam" id="PF14555">
    <property type="entry name" value="UBA_4"/>
    <property type="match status" value="1"/>
</dbReference>
<sequence length="508" mass="57790">MATPEYDINTLSEQQKQALESYTAVTDQGIQEAIPLLRRSQWNVEIAISRFFDGEFPDPILEAVAAQDFPLSRSARQENLQQSLLYGNKRTLNHKEQPDPAPRIVPQTDTDMIRQPPFILVILFTPLNLLYKLVASSCSILSYLFSFSNLRSRNLISQQHSTGRRPLKPRDCAARLKREFEEEYGNNNLPFFEGGYAQALDLAKSQFKFLIILLLSPEHDDTDNFVRETLLDLSVQEFLHKSENNIILWAGDVRDSEAYQVSAAVKCSKFPFTAVIAHTPNISSTSMSVILSITGSTDATTYLAKLRTTVTKHEGQLSVARASRSAQELERNLRQQQDSAYERSLARDRERARLKREAEAAAAEVKRLEIVRQSAAALHTEKKLQWRKWRSMSIRPEPEADEKDIVKVALKMPEHLGAGRIIRKFRGTDDIEELYDFVECYELLQSGNHEKVSKPIDYDHKYQFLLVQSFPRVVYNVSQGGTIGENIGKNGNLIVELIAPEDEESKET</sequence>
<dbReference type="InterPro" id="IPR036249">
    <property type="entry name" value="Thioredoxin-like_sf"/>
</dbReference>
<dbReference type="GO" id="GO:0036503">
    <property type="term" value="P:ERAD pathway"/>
    <property type="evidence" value="ECO:0007669"/>
    <property type="project" value="TreeGrafter"/>
</dbReference>
<dbReference type="CDD" id="cd14273">
    <property type="entry name" value="UBA_TAP-C_like"/>
    <property type="match status" value="1"/>
</dbReference>
<dbReference type="PROSITE" id="PS50033">
    <property type="entry name" value="UBX"/>
    <property type="match status" value="1"/>
</dbReference>
<evidence type="ECO:0000256" key="1">
    <source>
        <dbReference type="ARBA" id="ARBA00023054"/>
    </source>
</evidence>
<gene>
    <name evidence="4" type="ORF">OnM2_048051</name>
</gene>
<dbReference type="GO" id="GO:0005783">
    <property type="term" value="C:endoplasmic reticulum"/>
    <property type="evidence" value="ECO:0007669"/>
    <property type="project" value="TreeGrafter"/>
</dbReference>
<dbReference type="InterPro" id="IPR029071">
    <property type="entry name" value="Ubiquitin-like_domsf"/>
</dbReference>
<dbReference type="PANTHER" id="PTHR23322:SF1">
    <property type="entry name" value="FAS-ASSOCIATED FACTOR 2"/>
    <property type="match status" value="1"/>
</dbReference>
<dbReference type="Pfam" id="PF00789">
    <property type="entry name" value="UBX"/>
    <property type="match status" value="1"/>
</dbReference>
<dbReference type="Proteomes" id="UP000286134">
    <property type="component" value="Unassembled WGS sequence"/>
</dbReference>
<feature type="domain" description="UBX" evidence="3">
    <location>
        <begin position="420"/>
        <end position="472"/>
    </location>
</feature>
<accession>A0A420HTJ8</accession>
<dbReference type="AlphaFoldDB" id="A0A420HTJ8"/>